<gene>
    <name evidence="2" type="ORF">QQF64_001520</name>
</gene>
<evidence type="ECO:0000313" key="2">
    <source>
        <dbReference type="EMBL" id="KAL1282717.1"/>
    </source>
</evidence>
<dbReference type="PANTHER" id="PTHR14540">
    <property type="entry name" value="INTEGRATOR COMPLEX SUBUNIT 15"/>
    <property type="match status" value="1"/>
</dbReference>
<dbReference type="Proteomes" id="UP001558613">
    <property type="component" value="Unassembled WGS sequence"/>
</dbReference>
<accession>A0ABR3P0U1</accession>
<dbReference type="Pfam" id="PF14964">
    <property type="entry name" value="INTS15"/>
    <property type="match status" value="1"/>
</dbReference>
<protein>
    <submittedName>
        <fullName evidence="2">Uncharacterized protein</fullName>
    </submittedName>
</protein>
<feature type="compositionally biased region" description="Pro residues" evidence="1">
    <location>
        <begin position="478"/>
        <end position="490"/>
    </location>
</feature>
<proteinExistence type="predicted"/>
<name>A0ABR3P0U1_9TELE</name>
<dbReference type="PANTHER" id="PTHR14540:SF2">
    <property type="entry name" value="INTEGRATOR COMPLEX SUBUNIT 15"/>
    <property type="match status" value="1"/>
</dbReference>
<organism evidence="2 3">
    <name type="scientific">Cirrhinus molitorella</name>
    <name type="common">mud carp</name>
    <dbReference type="NCBI Taxonomy" id="172907"/>
    <lineage>
        <taxon>Eukaryota</taxon>
        <taxon>Metazoa</taxon>
        <taxon>Chordata</taxon>
        <taxon>Craniata</taxon>
        <taxon>Vertebrata</taxon>
        <taxon>Euteleostomi</taxon>
        <taxon>Actinopterygii</taxon>
        <taxon>Neopterygii</taxon>
        <taxon>Teleostei</taxon>
        <taxon>Ostariophysi</taxon>
        <taxon>Cypriniformes</taxon>
        <taxon>Cyprinidae</taxon>
        <taxon>Labeoninae</taxon>
        <taxon>Labeonini</taxon>
        <taxon>Cirrhinus</taxon>
    </lineage>
</organism>
<evidence type="ECO:0000313" key="3">
    <source>
        <dbReference type="Proteomes" id="UP001558613"/>
    </source>
</evidence>
<dbReference type="EMBL" id="JAYMGO010000001">
    <property type="protein sequence ID" value="KAL1282717.1"/>
    <property type="molecule type" value="Genomic_DNA"/>
</dbReference>
<feature type="compositionally biased region" description="Low complexity" evidence="1">
    <location>
        <begin position="465"/>
        <end position="477"/>
    </location>
</feature>
<keyword evidence="3" id="KW-1185">Reference proteome</keyword>
<comment type="caution">
    <text evidence="2">The sequence shown here is derived from an EMBL/GenBank/DDBJ whole genome shotgun (WGS) entry which is preliminary data.</text>
</comment>
<dbReference type="InterPro" id="IPR027844">
    <property type="entry name" value="INTS15"/>
</dbReference>
<evidence type="ECO:0000256" key="1">
    <source>
        <dbReference type="SAM" id="MobiDB-lite"/>
    </source>
</evidence>
<reference evidence="2 3" key="1">
    <citation type="submission" date="2023-09" db="EMBL/GenBank/DDBJ databases">
        <authorList>
            <person name="Wang M."/>
        </authorList>
    </citation>
    <scope>NUCLEOTIDE SEQUENCE [LARGE SCALE GENOMIC DNA]</scope>
    <source>
        <strain evidence="2">GT-2023</strain>
        <tissue evidence="2">Liver</tissue>
    </source>
</reference>
<feature type="region of interest" description="Disordered" evidence="1">
    <location>
        <begin position="442"/>
        <end position="513"/>
    </location>
</feature>
<sequence>MMLILMLESLLSRQRGNGVALQSTTTLPHLWAIYICRLREANVTSLIFNPAEMSDIRHALLRRDPLSAAKEVLYHLDISLGSALQSSTGPTPGLEKNTVELVEEFIFHVPKDRNLQPKRMSCVQELQLLEIMCSYFQEQSKDAIRHIIFSALFSLQGNKADESRMAMLGKLVSMAIAVCRVPILECAATWLQRTHSAWCVRLAQVLMDDYCTLVPCAISTLQNICSASPRFCCQLITAVTALYDFSSDELIPPPALLEMLVGWITEDPRLLLLTFINTPLNSSLPLGCLEITPLLGLLRWCVKAPLAYQRNQKLALTNGHGESEKGTAYEELYSKLHLSVLQVFLMLQVHLTEQNLIGRLAVLPVESVAALVEEVSRLCEKLTPLPAANHIQLALDRLAQALQVAMATGALLCAREDLRTLCSRLPHNNLLQLVMSGPVVQPPPHSGPFQPNLYPHIHPGRPSTLSPHSPHQSALPSPHSPHPVLSPHPTHPALSPHRPLTAHATHPSLSPHAFHPAAMAFPYRPIR</sequence>